<keyword evidence="3" id="KW-1185">Reference proteome</keyword>
<feature type="transmembrane region" description="Helical" evidence="1">
    <location>
        <begin position="12"/>
        <end position="34"/>
    </location>
</feature>
<dbReference type="Pfam" id="PF07077">
    <property type="entry name" value="DUF1345"/>
    <property type="match status" value="1"/>
</dbReference>
<feature type="transmembrane region" description="Helical" evidence="1">
    <location>
        <begin position="40"/>
        <end position="62"/>
    </location>
</feature>
<evidence type="ECO:0008006" key="4">
    <source>
        <dbReference type="Google" id="ProtNLM"/>
    </source>
</evidence>
<keyword evidence="1" id="KW-1133">Transmembrane helix</keyword>
<evidence type="ECO:0000313" key="2">
    <source>
        <dbReference type="EMBL" id="KXO93952.1"/>
    </source>
</evidence>
<evidence type="ECO:0000313" key="3">
    <source>
        <dbReference type="Proteomes" id="UP000070409"/>
    </source>
</evidence>
<proteinExistence type="predicted"/>
<gene>
    <name evidence="2" type="ORF">AXK61_05310</name>
</gene>
<dbReference type="RefSeq" id="WP_068746437.1">
    <property type="nucleotide sequence ID" value="NZ_LSRE01000034.1"/>
</dbReference>
<accession>A0A137Z6Y9</accession>
<dbReference type="Proteomes" id="UP000070409">
    <property type="component" value="Unassembled WGS sequence"/>
</dbReference>
<reference evidence="2 3" key="1">
    <citation type="submission" date="2016-02" db="EMBL/GenBank/DDBJ databases">
        <authorList>
            <person name="Teng J.L."/>
            <person name="Tang Y."/>
            <person name="Huang Y."/>
            <person name="Guo F."/>
            <person name="Wei W."/>
            <person name="Chen J.H."/>
            <person name="Wong S.Y."/>
            <person name="Lau S.K."/>
            <person name="Woo P.C."/>
        </authorList>
    </citation>
    <scope>NUCLEOTIDE SEQUENCE [LARGE SCALE GENOMIC DNA]</scope>
    <source>
        <strain evidence="2 3">JCM 13375</strain>
    </source>
</reference>
<dbReference type="InterPro" id="IPR009781">
    <property type="entry name" value="DUF1345"/>
</dbReference>
<feature type="transmembrane region" description="Helical" evidence="1">
    <location>
        <begin position="83"/>
        <end position="104"/>
    </location>
</feature>
<organism evidence="2 3">
    <name type="scientific">Tsukamurella pseudospumae</name>
    <dbReference type="NCBI Taxonomy" id="239498"/>
    <lineage>
        <taxon>Bacteria</taxon>
        <taxon>Bacillati</taxon>
        <taxon>Actinomycetota</taxon>
        <taxon>Actinomycetes</taxon>
        <taxon>Mycobacteriales</taxon>
        <taxon>Tsukamurellaceae</taxon>
        <taxon>Tsukamurella</taxon>
    </lineage>
</organism>
<sequence>MTRRAPGPLLSVSARAGIALVVGAIAAVIVGALLDGTLGVLVGIGAAAAVFVVTGWAMLWPLGAEATRATVQRENFRPRVAELAVAVIALSGLVAIVALLVVGKSANKDAGAAAALFAAFAVWAALHLTYATQYAAEYYGDPGDQAGGIDWNADIAPAYRDFFYFSYNLGMTYQVSDTSVSSPTIRSLVLRQCLLSYAFGTLILATAINLVVGIVSG</sequence>
<feature type="transmembrane region" description="Helical" evidence="1">
    <location>
        <begin position="194"/>
        <end position="215"/>
    </location>
</feature>
<protein>
    <recommendedName>
        <fullName evidence="4">DUF1345 domain-containing protein</fullName>
    </recommendedName>
</protein>
<keyword evidence="1" id="KW-0812">Transmembrane</keyword>
<dbReference type="EMBL" id="LSRE01000034">
    <property type="protein sequence ID" value="KXO93952.1"/>
    <property type="molecule type" value="Genomic_DNA"/>
</dbReference>
<feature type="transmembrane region" description="Helical" evidence="1">
    <location>
        <begin position="110"/>
        <end position="130"/>
    </location>
</feature>
<name>A0A137Z6Y9_9ACTN</name>
<evidence type="ECO:0000256" key="1">
    <source>
        <dbReference type="SAM" id="Phobius"/>
    </source>
</evidence>
<comment type="caution">
    <text evidence="2">The sequence shown here is derived from an EMBL/GenBank/DDBJ whole genome shotgun (WGS) entry which is preliminary data.</text>
</comment>
<keyword evidence="1" id="KW-0472">Membrane</keyword>